<evidence type="ECO:0000256" key="4">
    <source>
        <dbReference type="ARBA" id="ARBA00022553"/>
    </source>
</evidence>
<feature type="domain" description="Histidine kinase" evidence="13">
    <location>
        <begin position="239"/>
        <end position="455"/>
    </location>
</feature>
<evidence type="ECO:0000256" key="7">
    <source>
        <dbReference type="ARBA" id="ARBA00022777"/>
    </source>
</evidence>
<keyword evidence="4" id="KW-0597">Phosphoprotein</keyword>
<keyword evidence="10 12" id="KW-0472">Membrane</keyword>
<dbReference type="GO" id="GO:0000155">
    <property type="term" value="F:phosphorelay sensor kinase activity"/>
    <property type="evidence" value="ECO:0007669"/>
    <property type="project" value="InterPro"/>
</dbReference>
<proteinExistence type="predicted"/>
<dbReference type="SMART" id="SM00388">
    <property type="entry name" value="HisKA"/>
    <property type="match status" value="1"/>
</dbReference>
<dbReference type="EC" id="2.7.13.3" evidence="3"/>
<evidence type="ECO:0000256" key="10">
    <source>
        <dbReference type="ARBA" id="ARBA00023136"/>
    </source>
</evidence>
<evidence type="ECO:0000256" key="6">
    <source>
        <dbReference type="ARBA" id="ARBA00022692"/>
    </source>
</evidence>
<dbReference type="SUPFAM" id="SSF47384">
    <property type="entry name" value="Homodimeric domain of signal transducing histidine kinase"/>
    <property type="match status" value="1"/>
</dbReference>
<dbReference type="Pfam" id="PF00512">
    <property type="entry name" value="HisKA"/>
    <property type="match status" value="1"/>
</dbReference>
<evidence type="ECO:0000256" key="11">
    <source>
        <dbReference type="SAM" id="MobiDB-lite"/>
    </source>
</evidence>
<dbReference type="InterPro" id="IPR003594">
    <property type="entry name" value="HATPase_dom"/>
</dbReference>
<dbReference type="RefSeq" id="WP_190289913.1">
    <property type="nucleotide sequence ID" value="NZ_JABFCZ010000003.1"/>
</dbReference>
<sequence length="477" mass="52217">MRTTAFKLSLLYIAVFTGLSGFLLVYISRNTNQLMATQVVQTVDAEISGLADEYVRGGVRAVVESIDRRARRPDASLYLLTDFAGLTIAGNIARLPTVVLDETDGDIRRVKYARVEPGGEVQREALVRTFELRGGYRLLVGRDLGEQQRFSGLLGEALRLWLGVVVVMAVITWLFVSRRVLKRIDGIAATSQTIMHGNLSGRLPVAGNGDEFDRLATNLNEMLDRIELLMQGMKDVSDNIAHDLKTPLTRLRTRVETALREAKTDEDYRSALDATLEDSDTLIRIFDALLRIARVEAMAPESGMDDVDLKALVEEMAELYEPVVEDEGGRLEVQVSDAVMARCNRELVAQALVNLIENALKYGKPAEGDLVISIKAERQEDRILLNVSDNGSGIPAEDADRVRRRFVRLDASRSAPGYGLGLSLVNAVARLHGGSLVLQDAEPGLSAGIDLKWAGEPGDKNGGDKNAHDEQPGSQPG</sequence>
<dbReference type="SMART" id="SM00304">
    <property type="entry name" value="HAMP"/>
    <property type="match status" value="1"/>
</dbReference>
<evidence type="ECO:0000313" key="16">
    <source>
        <dbReference type="Proteomes" id="UP000598467"/>
    </source>
</evidence>
<feature type="transmembrane region" description="Helical" evidence="12">
    <location>
        <begin position="6"/>
        <end position="27"/>
    </location>
</feature>
<feature type="domain" description="HAMP" evidence="14">
    <location>
        <begin position="178"/>
        <end position="231"/>
    </location>
</feature>
<dbReference type="InterPro" id="IPR036097">
    <property type="entry name" value="HisK_dim/P_sf"/>
</dbReference>
<evidence type="ECO:0000259" key="13">
    <source>
        <dbReference type="PROSITE" id="PS50109"/>
    </source>
</evidence>
<comment type="subcellular location">
    <subcellularLocation>
        <location evidence="2">Membrane</location>
    </subcellularLocation>
</comment>
<feature type="region of interest" description="Disordered" evidence="11">
    <location>
        <begin position="449"/>
        <end position="477"/>
    </location>
</feature>
<dbReference type="InterPro" id="IPR036890">
    <property type="entry name" value="HATPase_C_sf"/>
</dbReference>
<organism evidence="15 16">
    <name type="scientific">Roseibium aggregatum</name>
    <dbReference type="NCBI Taxonomy" id="187304"/>
    <lineage>
        <taxon>Bacteria</taxon>
        <taxon>Pseudomonadati</taxon>
        <taxon>Pseudomonadota</taxon>
        <taxon>Alphaproteobacteria</taxon>
        <taxon>Hyphomicrobiales</taxon>
        <taxon>Stappiaceae</taxon>
        <taxon>Roseibium</taxon>
    </lineage>
</organism>
<evidence type="ECO:0000256" key="8">
    <source>
        <dbReference type="ARBA" id="ARBA00022989"/>
    </source>
</evidence>
<dbReference type="SUPFAM" id="SSF55874">
    <property type="entry name" value="ATPase domain of HSP90 chaperone/DNA topoisomerase II/histidine kinase"/>
    <property type="match status" value="1"/>
</dbReference>
<feature type="transmembrane region" description="Helical" evidence="12">
    <location>
        <begin position="158"/>
        <end position="176"/>
    </location>
</feature>
<dbReference type="InterPro" id="IPR005467">
    <property type="entry name" value="His_kinase_dom"/>
</dbReference>
<comment type="catalytic activity">
    <reaction evidence="1">
        <text>ATP + protein L-histidine = ADP + protein N-phospho-L-histidine.</text>
        <dbReference type="EC" id="2.7.13.3"/>
    </reaction>
</comment>
<dbReference type="SUPFAM" id="SSF158472">
    <property type="entry name" value="HAMP domain-like"/>
    <property type="match status" value="1"/>
</dbReference>
<dbReference type="PROSITE" id="PS50109">
    <property type="entry name" value="HIS_KIN"/>
    <property type="match status" value="1"/>
</dbReference>
<dbReference type="AlphaFoldDB" id="A0A926NXU8"/>
<gene>
    <name evidence="15" type="ORF">HK439_03170</name>
</gene>
<dbReference type="SMART" id="SM00387">
    <property type="entry name" value="HATPase_c"/>
    <property type="match status" value="1"/>
</dbReference>
<dbReference type="CDD" id="cd06225">
    <property type="entry name" value="HAMP"/>
    <property type="match status" value="1"/>
</dbReference>
<accession>A0A926NXU8</accession>
<keyword evidence="5" id="KW-0808">Transferase</keyword>
<protein>
    <recommendedName>
        <fullName evidence="3">histidine kinase</fullName>
        <ecNumber evidence="3">2.7.13.3</ecNumber>
    </recommendedName>
</protein>
<dbReference type="InterPro" id="IPR004358">
    <property type="entry name" value="Sig_transdc_His_kin-like_C"/>
</dbReference>
<dbReference type="InterPro" id="IPR003661">
    <property type="entry name" value="HisK_dim/P_dom"/>
</dbReference>
<dbReference type="InterPro" id="IPR003660">
    <property type="entry name" value="HAMP_dom"/>
</dbReference>
<dbReference type="CDD" id="cd00075">
    <property type="entry name" value="HATPase"/>
    <property type="match status" value="1"/>
</dbReference>
<keyword evidence="8 12" id="KW-1133">Transmembrane helix</keyword>
<evidence type="ECO:0000256" key="1">
    <source>
        <dbReference type="ARBA" id="ARBA00000085"/>
    </source>
</evidence>
<evidence type="ECO:0000256" key="12">
    <source>
        <dbReference type="SAM" id="Phobius"/>
    </source>
</evidence>
<dbReference type="GO" id="GO:0005886">
    <property type="term" value="C:plasma membrane"/>
    <property type="evidence" value="ECO:0007669"/>
    <property type="project" value="TreeGrafter"/>
</dbReference>
<evidence type="ECO:0000259" key="14">
    <source>
        <dbReference type="PROSITE" id="PS50885"/>
    </source>
</evidence>
<dbReference type="PRINTS" id="PR00344">
    <property type="entry name" value="BCTRLSENSOR"/>
</dbReference>
<dbReference type="PANTHER" id="PTHR45436">
    <property type="entry name" value="SENSOR HISTIDINE KINASE YKOH"/>
    <property type="match status" value="1"/>
</dbReference>
<feature type="compositionally biased region" description="Basic and acidic residues" evidence="11">
    <location>
        <begin position="457"/>
        <end position="471"/>
    </location>
</feature>
<dbReference type="Gene3D" id="6.10.340.10">
    <property type="match status" value="1"/>
</dbReference>
<dbReference type="Proteomes" id="UP000598467">
    <property type="component" value="Unassembled WGS sequence"/>
</dbReference>
<evidence type="ECO:0000256" key="3">
    <source>
        <dbReference type="ARBA" id="ARBA00012438"/>
    </source>
</evidence>
<evidence type="ECO:0000313" key="15">
    <source>
        <dbReference type="EMBL" id="MBD1545248.1"/>
    </source>
</evidence>
<keyword evidence="6 12" id="KW-0812">Transmembrane</keyword>
<evidence type="ECO:0000256" key="9">
    <source>
        <dbReference type="ARBA" id="ARBA00023012"/>
    </source>
</evidence>
<dbReference type="PROSITE" id="PS50885">
    <property type="entry name" value="HAMP"/>
    <property type="match status" value="1"/>
</dbReference>
<dbReference type="InterPro" id="IPR050428">
    <property type="entry name" value="TCS_sensor_his_kinase"/>
</dbReference>
<dbReference type="Pfam" id="PF02518">
    <property type="entry name" value="HATPase_c"/>
    <property type="match status" value="1"/>
</dbReference>
<evidence type="ECO:0000256" key="5">
    <source>
        <dbReference type="ARBA" id="ARBA00022679"/>
    </source>
</evidence>
<dbReference type="PANTHER" id="PTHR45436:SF8">
    <property type="entry name" value="HISTIDINE KINASE"/>
    <property type="match status" value="1"/>
</dbReference>
<evidence type="ECO:0000256" key="2">
    <source>
        <dbReference type="ARBA" id="ARBA00004370"/>
    </source>
</evidence>
<keyword evidence="7 15" id="KW-0418">Kinase</keyword>
<dbReference type="Pfam" id="PF00672">
    <property type="entry name" value="HAMP"/>
    <property type="match status" value="1"/>
</dbReference>
<reference evidence="15" key="1">
    <citation type="submission" date="2020-05" db="EMBL/GenBank/DDBJ databases">
        <title>Identification of trans-AT polyketide cluster in two marine bacteria, producers of a novel glutaramide-containing polyketide sesbanimide D and analogs.</title>
        <authorList>
            <person name="Kacar D."/>
            <person name="Rodriguez P."/>
            <person name="Canedo L."/>
            <person name="Gonzalez E."/>
            <person name="Galan B."/>
            <person name="De La Calle F."/>
            <person name="Garcia J.L."/>
        </authorList>
    </citation>
    <scope>NUCLEOTIDE SEQUENCE</scope>
    <source>
        <strain evidence="15">PHM038</strain>
    </source>
</reference>
<dbReference type="Gene3D" id="1.10.287.130">
    <property type="match status" value="1"/>
</dbReference>
<dbReference type="EMBL" id="JABFCZ010000003">
    <property type="protein sequence ID" value="MBD1545248.1"/>
    <property type="molecule type" value="Genomic_DNA"/>
</dbReference>
<name>A0A926NXU8_9HYPH</name>
<keyword evidence="9" id="KW-0902">Two-component regulatory system</keyword>
<dbReference type="Gene3D" id="3.30.565.10">
    <property type="entry name" value="Histidine kinase-like ATPase, C-terminal domain"/>
    <property type="match status" value="1"/>
</dbReference>
<comment type="caution">
    <text evidence="15">The sequence shown here is derived from an EMBL/GenBank/DDBJ whole genome shotgun (WGS) entry which is preliminary data.</text>
</comment>
<dbReference type="CDD" id="cd00082">
    <property type="entry name" value="HisKA"/>
    <property type="match status" value="1"/>
</dbReference>